<sequence length="50" mass="5982">MFDYCDVCRFMHHDERRKLKAQVLPHIPHPCFPIARACYVLIVTLIELLE</sequence>
<evidence type="ECO:0000313" key="1">
    <source>
        <dbReference type="EMBL" id="KTD53238.1"/>
    </source>
</evidence>
<dbReference type="STRING" id="45074.Lsan_3648"/>
<comment type="caution">
    <text evidence="1">The sequence shown here is derived from an EMBL/GenBank/DDBJ whole genome shotgun (WGS) entry which is preliminary data.</text>
</comment>
<dbReference type="RefSeq" id="WP_157068324.1">
    <property type="nucleotide sequence ID" value="NZ_CAAAIH010000001.1"/>
</dbReference>
<protein>
    <submittedName>
        <fullName evidence="1">Uncharacterized protein</fullName>
    </submittedName>
</protein>
<dbReference type="AlphaFoldDB" id="A0A0W0Y9E9"/>
<evidence type="ECO:0000313" key="2">
    <source>
        <dbReference type="Proteomes" id="UP000054703"/>
    </source>
</evidence>
<name>A0A0W0Y9E9_9GAMM</name>
<dbReference type="Proteomes" id="UP000054703">
    <property type="component" value="Unassembled WGS sequence"/>
</dbReference>
<reference evidence="1 2" key="1">
    <citation type="submission" date="2015-11" db="EMBL/GenBank/DDBJ databases">
        <title>Genomic analysis of 38 Legionella species identifies large and diverse effector repertoires.</title>
        <authorList>
            <person name="Burstein D."/>
            <person name="Amaro F."/>
            <person name="Zusman T."/>
            <person name="Lifshitz Z."/>
            <person name="Cohen O."/>
            <person name="Gilbert J.A."/>
            <person name="Pupko T."/>
            <person name="Shuman H.A."/>
            <person name="Segal G."/>
        </authorList>
    </citation>
    <scope>NUCLEOTIDE SEQUENCE [LARGE SCALE GENOMIC DNA]</scope>
    <source>
        <strain evidence="1 2">SC-63-C7</strain>
    </source>
</reference>
<accession>A0A0W0Y9E9</accession>
<proteinExistence type="predicted"/>
<keyword evidence="2" id="KW-1185">Reference proteome</keyword>
<dbReference type="PATRIC" id="fig|45074.5.peg.3920"/>
<gene>
    <name evidence="1" type="ORF">Lsan_3648</name>
</gene>
<dbReference type="EMBL" id="LNYU01000091">
    <property type="protein sequence ID" value="KTD53238.1"/>
    <property type="molecule type" value="Genomic_DNA"/>
</dbReference>
<organism evidence="1 2">
    <name type="scientific">Legionella santicrucis</name>
    <dbReference type="NCBI Taxonomy" id="45074"/>
    <lineage>
        <taxon>Bacteria</taxon>
        <taxon>Pseudomonadati</taxon>
        <taxon>Pseudomonadota</taxon>
        <taxon>Gammaproteobacteria</taxon>
        <taxon>Legionellales</taxon>
        <taxon>Legionellaceae</taxon>
        <taxon>Legionella</taxon>
    </lineage>
</organism>